<proteinExistence type="predicted"/>
<dbReference type="AlphaFoldDB" id="A0A9P4SEU5"/>
<dbReference type="EMBL" id="MU006091">
    <property type="protein sequence ID" value="KAF2841531.1"/>
    <property type="molecule type" value="Genomic_DNA"/>
</dbReference>
<feature type="compositionally biased region" description="Polar residues" evidence="1">
    <location>
        <begin position="134"/>
        <end position="157"/>
    </location>
</feature>
<evidence type="ECO:0000256" key="1">
    <source>
        <dbReference type="SAM" id="MobiDB-lite"/>
    </source>
</evidence>
<sequence length="227" mass="25062">MSGYDLRMIRDAIEKQRARRRFHLKTPKPSSPPKSHATYSKISGYDTSYSTALRIPHSALPVRTEVTVTSTRRRHPAIPYPFPKSGDTNISLLSSIPQSPASMSILDTPSYIAQLNRFNNREEEIDAEAHTPLRTPSTPSVLSFVQSPRPSISQVSPFTPIRDGHDVTPTGSMRGGDGNGYGRRTSIGNGIHGNFKMGVRGMNRLVRFMVGSEVEEEDGGLPVREDT</sequence>
<evidence type="ECO:0000313" key="3">
    <source>
        <dbReference type="Proteomes" id="UP000799429"/>
    </source>
</evidence>
<organism evidence="2 3">
    <name type="scientific">Patellaria atrata CBS 101060</name>
    <dbReference type="NCBI Taxonomy" id="1346257"/>
    <lineage>
        <taxon>Eukaryota</taxon>
        <taxon>Fungi</taxon>
        <taxon>Dikarya</taxon>
        <taxon>Ascomycota</taxon>
        <taxon>Pezizomycotina</taxon>
        <taxon>Dothideomycetes</taxon>
        <taxon>Dothideomycetes incertae sedis</taxon>
        <taxon>Patellariales</taxon>
        <taxon>Patellariaceae</taxon>
        <taxon>Patellaria</taxon>
    </lineage>
</organism>
<accession>A0A9P4SEU5</accession>
<protein>
    <submittedName>
        <fullName evidence="2">Uncharacterized protein</fullName>
    </submittedName>
</protein>
<gene>
    <name evidence="2" type="ORF">M501DRAFT_1000779</name>
</gene>
<evidence type="ECO:0000313" key="2">
    <source>
        <dbReference type="EMBL" id="KAF2841531.1"/>
    </source>
</evidence>
<name>A0A9P4SEU5_9PEZI</name>
<reference evidence="2" key="1">
    <citation type="journal article" date="2020" name="Stud. Mycol.">
        <title>101 Dothideomycetes genomes: a test case for predicting lifestyles and emergence of pathogens.</title>
        <authorList>
            <person name="Haridas S."/>
            <person name="Albert R."/>
            <person name="Binder M."/>
            <person name="Bloem J."/>
            <person name="Labutti K."/>
            <person name="Salamov A."/>
            <person name="Andreopoulos B."/>
            <person name="Baker S."/>
            <person name="Barry K."/>
            <person name="Bills G."/>
            <person name="Bluhm B."/>
            <person name="Cannon C."/>
            <person name="Castanera R."/>
            <person name="Culley D."/>
            <person name="Daum C."/>
            <person name="Ezra D."/>
            <person name="Gonzalez J."/>
            <person name="Henrissat B."/>
            <person name="Kuo A."/>
            <person name="Liang C."/>
            <person name="Lipzen A."/>
            <person name="Lutzoni F."/>
            <person name="Magnuson J."/>
            <person name="Mondo S."/>
            <person name="Nolan M."/>
            <person name="Ohm R."/>
            <person name="Pangilinan J."/>
            <person name="Park H.-J."/>
            <person name="Ramirez L."/>
            <person name="Alfaro M."/>
            <person name="Sun H."/>
            <person name="Tritt A."/>
            <person name="Yoshinaga Y."/>
            <person name="Zwiers L.-H."/>
            <person name="Turgeon B."/>
            <person name="Goodwin S."/>
            <person name="Spatafora J."/>
            <person name="Crous P."/>
            <person name="Grigoriev I."/>
        </authorList>
    </citation>
    <scope>NUCLEOTIDE SEQUENCE</scope>
    <source>
        <strain evidence="2">CBS 101060</strain>
    </source>
</reference>
<dbReference type="Proteomes" id="UP000799429">
    <property type="component" value="Unassembled WGS sequence"/>
</dbReference>
<keyword evidence="3" id="KW-1185">Reference proteome</keyword>
<feature type="region of interest" description="Disordered" evidence="1">
    <location>
        <begin position="132"/>
        <end position="180"/>
    </location>
</feature>
<comment type="caution">
    <text evidence="2">The sequence shown here is derived from an EMBL/GenBank/DDBJ whole genome shotgun (WGS) entry which is preliminary data.</text>
</comment>